<protein>
    <submittedName>
        <fullName evidence="1">Uncharacterized protein</fullName>
    </submittedName>
</protein>
<dbReference type="AlphaFoldDB" id="A0A1G6GJL9"/>
<dbReference type="EMBL" id="FMYM01000001">
    <property type="protein sequence ID" value="SDB82222.1"/>
    <property type="molecule type" value="Genomic_DNA"/>
</dbReference>
<organism evidence="1 2">
    <name type="scientific">Shouchella lonarensis</name>
    <dbReference type="NCBI Taxonomy" id="1464122"/>
    <lineage>
        <taxon>Bacteria</taxon>
        <taxon>Bacillati</taxon>
        <taxon>Bacillota</taxon>
        <taxon>Bacilli</taxon>
        <taxon>Bacillales</taxon>
        <taxon>Bacillaceae</taxon>
        <taxon>Shouchella</taxon>
    </lineage>
</organism>
<dbReference type="Proteomes" id="UP000242662">
    <property type="component" value="Unassembled WGS sequence"/>
</dbReference>
<proteinExistence type="predicted"/>
<dbReference type="STRING" id="1464122.SAMN05421737_101158"/>
<reference evidence="2" key="1">
    <citation type="submission" date="2016-09" db="EMBL/GenBank/DDBJ databases">
        <authorList>
            <person name="Varghese N."/>
            <person name="Submissions S."/>
        </authorList>
    </citation>
    <scope>NUCLEOTIDE SEQUENCE [LARGE SCALE GENOMIC DNA]</scope>
    <source>
        <strain evidence="2">25nlg</strain>
    </source>
</reference>
<evidence type="ECO:0000313" key="1">
    <source>
        <dbReference type="EMBL" id="SDB82222.1"/>
    </source>
</evidence>
<keyword evidence="2" id="KW-1185">Reference proteome</keyword>
<gene>
    <name evidence="1" type="ORF">SAMN05421737_101158</name>
</gene>
<sequence>MHLNKKCIVIAATVAGMVAGTIAVYLKNGKLCAPCARTSKQQSFTLGHPVGSYEDKK</sequence>
<name>A0A1G6GJL9_9BACI</name>
<evidence type="ECO:0000313" key="2">
    <source>
        <dbReference type="Proteomes" id="UP000242662"/>
    </source>
</evidence>
<accession>A0A1G6GJL9</accession>